<proteinExistence type="predicted"/>
<dbReference type="Gene3D" id="3.90.550.10">
    <property type="entry name" value="Spore Coat Polysaccharide Biosynthesis Protein SpsA, Chain A"/>
    <property type="match status" value="1"/>
</dbReference>
<keyword evidence="1" id="KW-0328">Glycosyltransferase</keyword>
<dbReference type="EMBL" id="JAJADQ010000011">
    <property type="protein sequence ID" value="MCB2379727.1"/>
    <property type="molecule type" value="Genomic_DNA"/>
</dbReference>
<dbReference type="PANTHER" id="PTHR13778">
    <property type="entry name" value="GLYCOSYLTRANSFERASE 8 DOMAIN-CONTAINING PROTEIN"/>
    <property type="match status" value="1"/>
</dbReference>
<keyword evidence="2" id="KW-0808">Transferase</keyword>
<dbReference type="PANTHER" id="PTHR13778:SF47">
    <property type="entry name" value="LIPOPOLYSACCHARIDE 1,3-GALACTOSYLTRANSFERASE"/>
    <property type="match status" value="1"/>
</dbReference>
<reference evidence="4" key="1">
    <citation type="submission" date="2021-10" db="EMBL/GenBank/DDBJ databases">
        <authorList>
            <person name="Dean J.D."/>
            <person name="Kim M.K."/>
            <person name="Newey C.N."/>
            <person name="Stoker T.S."/>
            <person name="Thompson D.W."/>
            <person name="Grose J.H."/>
        </authorList>
    </citation>
    <scope>NUCLEOTIDE SEQUENCE</scope>
    <source>
        <strain evidence="4">BT635</strain>
    </source>
</reference>
<dbReference type="Proteomes" id="UP001165297">
    <property type="component" value="Unassembled WGS sequence"/>
</dbReference>
<dbReference type="InterPro" id="IPR029044">
    <property type="entry name" value="Nucleotide-diphossugar_trans"/>
</dbReference>
<evidence type="ECO:0000256" key="3">
    <source>
        <dbReference type="ARBA" id="ARBA00022723"/>
    </source>
</evidence>
<organism evidence="4 5">
    <name type="scientific">Hymenobacter nitidus</name>
    <dbReference type="NCBI Taxonomy" id="2880929"/>
    <lineage>
        <taxon>Bacteria</taxon>
        <taxon>Pseudomonadati</taxon>
        <taxon>Bacteroidota</taxon>
        <taxon>Cytophagia</taxon>
        <taxon>Cytophagales</taxon>
        <taxon>Hymenobacteraceae</taxon>
        <taxon>Hymenobacter</taxon>
    </lineage>
</organism>
<dbReference type="InterPro" id="IPR050748">
    <property type="entry name" value="Glycosyltrans_8_dom-fam"/>
</dbReference>
<protein>
    <submittedName>
        <fullName evidence="4">Glycosyltransferase family 8 protein</fullName>
    </submittedName>
</protein>
<evidence type="ECO:0000313" key="4">
    <source>
        <dbReference type="EMBL" id="MCB2379727.1"/>
    </source>
</evidence>
<comment type="caution">
    <text evidence="4">The sequence shown here is derived from an EMBL/GenBank/DDBJ whole genome shotgun (WGS) entry which is preliminary data.</text>
</comment>
<dbReference type="Pfam" id="PF01501">
    <property type="entry name" value="Glyco_transf_8"/>
    <property type="match status" value="1"/>
</dbReference>
<dbReference type="SUPFAM" id="SSF53448">
    <property type="entry name" value="Nucleotide-diphospho-sugar transferases"/>
    <property type="match status" value="1"/>
</dbReference>
<dbReference type="InterPro" id="IPR002495">
    <property type="entry name" value="Glyco_trans_8"/>
</dbReference>
<dbReference type="CDD" id="cd04194">
    <property type="entry name" value="GT8_A4GalT_like"/>
    <property type="match status" value="1"/>
</dbReference>
<sequence>MHIAIAFDENYLTPVYALLTSIFENNRAESIAVHAIVTGISAAQQEELKHYARIYASDICFYALSENFATDFAIPSSLWWTPAVYYRLMFPSLLPAQVEKFIYLDTDIVVLKALRPLYDTPLDGFPIAAVRDFVDSRPDLGITAADSYFNSGVMLVDRIAWVQNDITGKCIEFIKHNPEKLKYVDQDALNAVLINKWKKLDSRFNMMLNELPAGVPLKQLLHFLRDTVVVHYTTQNKPWSMIGRNRLRDLYFNYLKKVPKKYRQRYNDFTWDRHRIREMIEIRLQELVIDYPVLSTPWRRK</sequence>
<evidence type="ECO:0000256" key="1">
    <source>
        <dbReference type="ARBA" id="ARBA00022676"/>
    </source>
</evidence>
<gene>
    <name evidence="4" type="ORF">LGH70_19180</name>
</gene>
<name>A0ABS8AHA2_9BACT</name>
<keyword evidence="3" id="KW-0479">Metal-binding</keyword>
<accession>A0ABS8AHA2</accession>
<evidence type="ECO:0000313" key="5">
    <source>
        <dbReference type="Proteomes" id="UP001165297"/>
    </source>
</evidence>
<keyword evidence="5" id="KW-1185">Reference proteome</keyword>
<evidence type="ECO:0000256" key="2">
    <source>
        <dbReference type="ARBA" id="ARBA00022679"/>
    </source>
</evidence>
<dbReference type="RefSeq" id="WP_226189027.1">
    <property type="nucleotide sequence ID" value="NZ_JAJADQ010000011.1"/>
</dbReference>